<proteinExistence type="predicted"/>
<sequence>MESGLVGESGDCGAVVVVTVVVADFDGPDKGRRAGGVAFLGAGAAAVVAVMKIARTGTEKNRIFRWRK</sequence>
<evidence type="ECO:0000313" key="2">
    <source>
        <dbReference type="EMBL" id="PWN26603.1"/>
    </source>
</evidence>
<evidence type="ECO:0000256" key="1">
    <source>
        <dbReference type="SAM" id="Phobius"/>
    </source>
</evidence>
<name>A0A316URU9_9BASI</name>
<dbReference type="AlphaFoldDB" id="A0A316URU9"/>
<keyword evidence="1" id="KW-1133">Transmembrane helix</keyword>
<dbReference type="GeneID" id="37028377"/>
<dbReference type="EMBL" id="KZ819671">
    <property type="protein sequence ID" value="PWN26603.1"/>
    <property type="molecule type" value="Genomic_DNA"/>
</dbReference>
<keyword evidence="3" id="KW-1185">Reference proteome</keyword>
<evidence type="ECO:0000313" key="3">
    <source>
        <dbReference type="Proteomes" id="UP000245884"/>
    </source>
</evidence>
<keyword evidence="1" id="KW-0812">Transmembrane</keyword>
<organism evidence="2 3">
    <name type="scientific">Jaminaea rosea</name>
    <dbReference type="NCBI Taxonomy" id="1569628"/>
    <lineage>
        <taxon>Eukaryota</taxon>
        <taxon>Fungi</taxon>
        <taxon>Dikarya</taxon>
        <taxon>Basidiomycota</taxon>
        <taxon>Ustilaginomycotina</taxon>
        <taxon>Exobasidiomycetes</taxon>
        <taxon>Microstromatales</taxon>
        <taxon>Microstromatales incertae sedis</taxon>
        <taxon>Jaminaea</taxon>
    </lineage>
</organism>
<gene>
    <name evidence="2" type="ORF">BDZ90DRAFT_233211</name>
</gene>
<dbReference type="RefSeq" id="XP_025361215.1">
    <property type="nucleotide sequence ID" value="XM_025506554.1"/>
</dbReference>
<reference evidence="2 3" key="1">
    <citation type="journal article" date="2018" name="Mol. Biol. Evol.">
        <title>Broad Genomic Sampling Reveals a Smut Pathogenic Ancestry of the Fungal Clade Ustilaginomycotina.</title>
        <authorList>
            <person name="Kijpornyongpan T."/>
            <person name="Mondo S.J."/>
            <person name="Barry K."/>
            <person name="Sandor L."/>
            <person name="Lee J."/>
            <person name="Lipzen A."/>
            <person name="Pangilinan J."/>
            <person name="LaButti K."/>
            <person name="Hainaut M."/>
            <person name="Henrissat B."/>
            <person name="Grigoriev I.V."/>
            <person name="Spatafora J.W."/>
            <person name="Aime M.C."/>
        </authorList>
    </citation>
    <scope>NUCLEOTIDE SEQUENCE [LARGE SCALE GENOMIC DNA]</scope>
    <source>
        <strain evidence="2 3">MCA 5214</strain>
    </source>
</reference>
<dbReference type="Proteomes" id="UP000245884">
    <property type="component" value="Unassembled WGS sequence"/>
</dbReference>
<accession>A0A316URU9</accession>
<protein>
    <submittedName>
        <fullName evidence="2">Uncharacterized protein</fullName>
    </submittedName>
</protein>
<keyword evidence="1" id="KW-0472">Membrane</keyword>
<feature type="transmembrane region" description="Helical" evidence="1">
    <location>
        <begin position="34"/>
        <end position="54"/>
    </location>
</feature>